<dbReference type="OrthoDB" id="8759851at2"/>
<keyword evidence="3" id="KW-1185">Reference proteome</keyword>
<accession>A0A418XQ53</accession>
<dbReference type="RefSeq" id="WP_119811989.1">
    <property type="nucleotide sequence ID" value="NZ_QYUP01000127.1"/>
</dbReference>
<sequence length="146" mass="16364">MKRLLFLSGFAAAMAFSPVALAQSDISKVTIPRVPETIELPAKYSRIWAGEFETLLGSYDLSNGDTLTLTKRVNRKYIQVGDMPKAEVVAVNDYDFVALDKRYRVVLQEPMFGDVTGYLLIDRSKTMSRDLSSIEPQIQSYGFAAR</sequence>
<organism evidence="2 3">
    <name type="scientific">Massilia cavernae</name>
    <dbReference type="NCBI Taxonomy" id="2320864"/>
    <lineage>
        <taxon>Bacteria</taxon>
        <taxon>Pseudomonadati</taxon>
        <taxon>Pseudomonadota</taxon>
        <taxon>Betaproteobacteria</taxon>
        <taxon>Burkholderiales</taxon>
        <taxon>Oxalobacteraceae</taxon>
        <taxon>Telluria group</taxon>
        <taxon>Massilia</taxon>
    </lineage>
</organism>
<reference evidence="2 3" key="1">
    <citation type="submission" date="2018-09" db="EMBL/GenBank/DDBJ databases">
        <authorList>
            <person name="Zhu H."/>
        </authorList>
    </citation>
    <scope>NUCLEOTIDE SEQUENCE [LARGE SCALE GENOMIC DNA]</scope>
    <source>
        <strain evidence="2 3">K1S02-61</strain>
    </source>
</reference>
<dbReference type="AlphaFoldDB" id="A0A418XQ53"/>
<feature type="chain" id="PRO_5019385644" evidence="1">
    <location>
        <begin position="23"/>
        <end position="146"/>
    </location>
</feature>
<evidence type="ECO:0000313" key="2">
    <source>
        <dbReference type="EMBL" id="RJG14555.1"/>
    </source>
</evidence>
<feature type="signal peptide" evidence="1">
    <location>
        <begin position="1"/>
        <end position="22"/>
    </location>
</feature>
<dbReference type="Proteomes" id="UP000284006">
    <property type="component" value="Unassembled WGS sequence"/>
</dbReference>
<dbReference type="EMBL" id="QYUP01000127">
    <property type="protein sequence ID" value="RJG14555.1"/>
    <property type="molecule type" value="Genomic_DNA"/>
</dbReference>
<proteinExistence type="predicted"/>
<gene>
    <name evidence="2" type="ORF">D3872_17410</name>
</gene>
<evidence type="ECO:0000313" key="3">
    <source>
        <dbReference type="Proteomes" id="UP000284006"/>
    </source>
</evidence>
<name>A0A418XQ53_9BURK</name>
<keyword evidence="1" id="KW-0732">Signal</keyword>
<protein>
    <submittedName>
        <fullName evidence="2">Uncharacterized protein</fullName>
    </submittedName>
</protein>
<evidence type="ECO:0000256" key="1">
    <source>
        <dbReference type="SAM" id="SignalP"/>
    </source>
</evidence>
<comment type="caution">
    <text evidence="2">The sequence shown here is derived from an EMBL/GenBank/DDBJ whole genome shotgun (WGS) entry which is preliminary data.</text>
</comment>